<evidence type="ECO:0000256" key="1">
    <source>
        <dbReference type="SAM" id="Phobius"/>
    </source>
</evidence>
<organism evidence="2 3">
    <name type="scientific">Ambrosia artemisiifolia</name>
    <name type="common">Common ragweed</name>
    <dbReference type="NCBI Taxonomy" id="4212"/>
    <lineage>
        <taxon>Eukaryota</taxon>
        <taxon>Viridiplantae</taxon>
        <taxon>Streptophyta</taxon>
        <taxon>Embryophyta</taxon>
        <taxon>Tracheophyta</taxon>
        <taxon>Spermatophyta</taxon>
        <taxon>Magnoliopsida</taxon>
        <taxon>eudicotyledons</taxon>
        <taxon>Gunneridae</taxon>
        <taxon>Pentapetalae</taxon>
        <taxon>asterids</taxon>
        <taxon>campanulids</taxon>
        <taxon>Asterales</taxon>
        <taxon>Asteraceae</taxon>
        <taxon>Asteroideae</taxon>
        <taxon>Heliantheae alliance</taxon>
        <taxon>Heliantheae</taxon>
        <taxon>Ambrosia</taxon>
    </lineage>
</organism>
<sequence>MTPVDQWGIQLSIITPVICVVYHLPHPYLAHSSNLHLPTAALIYIQIPIFVSVSVMLSVTMSVVAGFLCETLGGGGYRRRGFLLRGFFKSKTGLWCCWTTMMGARVRWEKAGKLSSPLLL</sequence>
<evidence type="ECO:0000313" key="2">
    <source>
        <dbReference type="EMBL" id="KAI7747145.1"/>
    </source>
</evidence>
<keyword evidence="1" id="KW-1133">Transmembrane helix</keyword>
<accession>A0AAD5GLA4</accession>
<gene>
    <name evidence="2" type="ORF">M8C21_033324</name>
</gene>
<keyword evidence="3" id="KW-1185">Reference proteome</keyword>
<reference evidence="2" key="1">
    <citation type="submission" date="2022-06" db="EMBL/GenBank/DDBJ databases">
        <title>Uncovering the hologenomic basis of an extraordinary plant invasion.</title>
        <authorList>
            <person name="Bieker V.C."/>
            <person name="Martin M.D."/>
            <person name="Gilbert T."/>
            <person name="Hodgins K."/>
            <person name="Battlay P."/>
            <person name="Petersen B."/>
            <person name="Wilson J."/>
        </authorList>
    </citation>
    <scope>NUCLEOTIDE SEQUENCE</scope>
    <source>
        <strain evidence="2">AA19_3_7</strain>
        <tissue evidence="2">Leaf</tissue>
    </source>
</reference>
<protein>
    <submittedName>
        <fullName evidence="2">Uncharacterized protein</fullName>
    </submittedName>
</protein>
<proteinExistence type="predicted"/>
<keyword evidence="1" id="KW-0472">Membrane</keyword>
<dbReference type="Proteomes" id="UP001206925">
    <property type="component" value="Unassembled WGS sequence"/>
</dbReference>
<dbReference type="EMBL" id="JAMZMK010006825">
    <property type="protein sequence ID" value="KAI7747145.1"/>
    <property type="molecule type" value="Genomic_DNA"/>
</dbReference>
<dbReference type="AlphaFoldDB" id="A0AAD5GLA4"/>
<keyword evidence="1" id="KW-0812">Transmembrane</keyword>
<name>A0AAD5GLA4_AMBAR</name>
<feature type="transmembrane region" description="Helical" evidence="1">
    <location>
        <begin position="7"/>
        <end position="25"/>
    </location>
</feature>
<comment type="caution">
    <text evidence="2">The sequence shown here is derived from an EMBL/GenBank/DDBJ whole genome shotgun (WGS) entry which is preliminary data.</text>
</comment>
<feature type="transmembrane region" description="Helical" evidence="1">
    <location>
        <begin position="45"/>
        <end position="69"/>
    </location>
</feature>
<evidence type="ECO:0000313" key="3">
    <source>
        <dbReference type="Proteomes" id="UP001206925"/>
    </source>
</evidence>